<name>A0A2A2EHT6_9BIFI</name>
<proteinExistence type="predicted"/>
<feature type="transmembrane region" description="Helical" evidence="1">
    <location>
        <begin position="260"/>
        <end position="280"/>
    </location>
</feature>
<dbReference type="OrthoDB" id="2380563at2"/>
<accession>A0A2A2EHT6</accession>
<dbReference type="Proteomes" id="UP000218399">
    <property type="component" value="Unassembled WGS sequence"/>
</dbReference>
<dbReference type="AlphaFoldDB" id="A0A2A2EHT6"/>
<keyword evidence="3" id="KW-1185">Reference proteome</keyword>
<organism evidence="2 3">
    <name type="scientific">Bifidobacterium criceti</name>
    <dbReference type="NCBI Taxonomy" id="1960969"/>
    <lineage>
        <taxon>Bacteria</taxon>
        <taxon>Bacillati</taxon>
        <taxon>Actinomycetota</taxon>
        <taxon>Actinomycetes</taxon>
        <taxon>Bifidobacteriales</taxon>
        <taxon>Bifidobacteriaceae</taxon>
        <taxon>Bifidobacterium</taxon>
    </lineage>
</organism>
<dbReference type="EMBL" id="MVOH01000006">
    <property type="protein sequence ID" value="PAU68468.1"/>
    <property type="molecule type" value="Genomic_DNA"/>
</dbReference>
<dbReference type="Pfam" id="PF14256">
    <property type="entry name" value="YwiC"/>
    <property type="match status" value="1"/>
</dbReference>
<sequence>MPTQDTRTATPTRAHRTRSARDWVSTEPGAWAIVLFPSLAAWVASGPTWTSTWLVALWALCYCVQFTAARLCKSHMRARYALPTLVYAAALAAAGVPFVILHPGILIWAPLYVVLCALSLLSSWLRRERSLWANLCAVLAASTMAIVIVPFGSKYAATSASATDHFPTHFPNAHDAAMFTGLGIEIAAGFALALFGSVLFVKTMIRERGSRVYLHASWTYHALLVAVGYLDDWAYMVLALLLLARAVALPLIARRRKVPAKVVGITETIASLLMLILIPVGA</sequence>
<keyword evidence="1" id="KW-1133">Transmembrane helix</keyword>
<comment type="caution">
    <text evidence="2">The sequence shown here is derived from an EMBL/GenBank/DDBJ whole genome shotgun (WGS) entry which is preliminary data.</text>
</comment>
<feature type="transmembrane region" description="Helical" evidence="1">
    <location>
        <begin position="106"/>
        <end position="125"/>
    </location>
</feature>
<evidence type="ECO:0000256" key="1">
    <source>
        <dbReference type="SAM" id="Phobius"/>
    </source>
</evidence>
<feature type="transmembrane region" description="Helical" evidence="1">
    <location>
        <begin position="50"/>
        <end position="68"/>
    </location>
</feature>
<feature type="transmembrane region" description="Helical" evidence="1">
    <location>
        <begin position="23"/>
        <end position="44"/>
    </location>
</feature>
<feature type="transmembrane region" description="Helical" evidence="1">
    <location>
        <begin position="176"/>
        <end position="200"/>
    </location>
</feature>
<feature type="transmembrane region" description="Helical" evidence="1">
    <location>
        <begin position="132"/>
        <end position="156"/>
    </location>
</feature>
<evidence type="ECO:0000313" key="2">
    <source>
        <dbReference type="EMBL" id="PAU68468.1"/>
    </source>
</evidence>
<feature type="transmembrane region" description="Helical" evidence="1">
    <location>
        <begin position="212"/>
        <end position="229"/>
    </location>
</feature>
<dbReference type="RefSeq" id="WP_095614649.1">
    <property type="nucleotide sequence ID" value="NZ_MVOH01000006.1"/>
</dbReference>
<feature type="transmembrane region" description="Helical" evidence="1">
    <location>
        <begin position="80"/>
        <end position="100"/>
    </location>
</feature>
<feature type="transmembrane region" description="Helical" evidence="1">
    <location>
        <begin position="235"/>
        <end position="253"/>
    </location>
</feature>
<evidence type="ECO:0000313" key="3">
    <source>
        <dbReference type="Proteomes" id="UP000218399"/>
    </source>
</evidence>
<keyword evidence="1" id="KW-0812">Transmembrane</keyword>
<gene>
    <name evidence="2" type="ORF">B1526_0653</name>
</gene>
<dbReference type="InterPro" id="IPR025576">
    <property type="entry name" value="YwiC"/>
</dbReference>
<protein>
    <submittedName>
        <fullName evidence="2">YwiC-like protein</fullName>
    </submittedName>
</protein>
<reference evidence="2 3" key="1">
    <citation type="journal article" date="2017" name="ISME J.">
        <title>Unveiling bifidobacterial biogeography across the mammalian branch of the tree of life.</title>
        <authorList>
            <person name="Milani C."/>
            <person name="Mangifesta M."/>
            <person name="Mancabelli L."/>
            <person name="Lugli G.A."/>
            <person name="James K."/>
            <person name="Duranti S."/>
            <person name="Turroni F."/>
            <person name="Ferrario C."/>
            <person name="Ossiprandi M.C."/>
            <person name="van Sinderen D."/>
            <person name="Ventura M."/>
        </authorList>
    </citation>
    <scope>NUCLEOTIDE SEQUENCE [LARGE SCALE GENOMIC DNA]</scope>
    <source>
        <strain evidence="3">Ham19E</strain>
    </source>
</reference>
<keyword evidence="1" id="KW-0472">Membrane</keyword>